<evidence type="ECO:0000256" key="8">
    <source>
        <dbReference type="HAMAP-Rule" id="MF_00910"/>
    </source>
</evidence>
<proteinExistence type="inferred from homology"/>
<comment type="similarity">
    <text evidence="8">Belongs to the FtsL family.</text>
</comment>
<protein>
    <recommendedName>
        <fullName evidence="8 9">Cell division protein FtsL</fullName>
    </recommendedName>
</protein>
<sequence>MSLNKLNAVLLLLLILCAMSVVSSTHVARKLYYELEKEQKLARQLDVEYGQLTLEQSTWGAHALIEKTAAARLQMLTPSQRQVHVITPEGVR</sequence>
<accession>A0A495BG92</accession>
<evidence type="ECO:0000256" key="9">
    <source>
        <dbReference type="NCBIfam" id="TIGR02209"/>
    </source>
</evidence>
<dbReference type="GO" id="GO:0032153">
    <property type="term" value="C:cell division site"/>
    <property type="evidence" value="ECO:0007669"/>
    <property type="project" value="UniProtKB-UniRule"/>
</dbReference>
<dbReference type="GO" id="GO:0005886">
    <property type="term" value="C:plasma membrane"/>
    <property type="evidence" value="ECO:0007669"/>
    <property type="project" value="UniProtKB-SubCell"/>
</dbReference>
<evidence type="ECO:0000256" key="4">
    <source>
        <dbReference type="ARBA" id="ARBA00022692"/>
    </source>
</evidence>
<evidence type="ECO:0000313" key="11">
    <source>
        <dbReference type="Proteomes" id="UP000279384"/>
    </source>
</evidence>
<comment type="caution">
    <text evidence="10">The sequence shown here is derived from an EMBL/GenBank/DDBJ whole genome shotgun (WGS) entry which is preliminary data.</text>
</comment>
<comment type="subunit">
    <text evidence="8">Part of a complex composed of FtsB, FtsL and FtsQ.</text>
</comment>
<dbReference type="Pfam" id="PF04999">
    <property type="entry name" value="FtsL"/>
    <property type="match status" value="1"/>
</dbReference>
<name>A0A495BG92_VOGIN</name>
<comment type="function">
    <text evidence="8">Essential cell division protein. May link together the upstream cell division proteins, which are predominantly cytoplasmic, with the downstream cell division proteins, which are predominantly periplasmic.</text>
</comment>
<keyword evidence="2 8" id="KW-1003">Cell membrane</keyword>
<dbReference type="EMBL" id="RBID01000013">
    <property type="protein sequence ID" value="RKQ60100.1"/>
    <property type="molecule type" value="Genomic_DNA"/>
</dbReference>
<dbReference type="Proteomes" id="UP000279384">
    <property type="component" value="Unassembled WGS sequence"/>
</dbReference>
<dbReference type="NCBIfam" id="TIGR02209">
    <property type="entry name" value="ftsL_broad"/>
    <property type="match status" value="1"/>
</dbReference>
<dbReference type="InterPro" id="IPR011922">
    <property type="entry name" value="Cell_div_FtsL"/>
</dbReference>
<evidence type="ECO:0000256" key="1">
    <source>
        <dbReference type="ARBA" id="ARBA00004401"/>
    </source>
</evidence>
<dbReference type="HAMAP" id="MF_00910">
    <property type="entry name" value="FtsL"/>
    <property type="match status" value="1"/>
</dbReference>
<keyword evidence="6 8" id="KW-0472">Membrane</keyword>
<dbReference type="PANTHER" id="PTHR37479">
    <property type="entry name" value="CELL DIVISION PROTEIN FTSL"/>
    <property type="match status" value="1"/>
</dbReference>
<keyword evidence="5 8" id="KW-1133">Transmembrane helix</keyword>
<reference evidence="10 11" key="1">
    <citation type="submission" date="2018-10" db="EMBL/GenBank/DDBJ databases">
        <title>Genomic Encyclopedia of Type Strains, Phase IV (KMG-IV): sequencing the most valuable type-strain genomes for metagenomic binning, comparative biology and taxonomic classification.</title>
        <authorList>
            <person name="Goeker M."/>
        </authorList>
    </citation>
    <scope>NUCLEOTIDE SEQUENCE [LARGE SCALE GENOMIC DNA]</scope>
    <source>
        <strain evidence="10 11">DSM 3303</strain>
    </source>
</reference>
<evidence type="ECO:0000313" key="10">
    <source>
        <dbReference type="EMBL" id="RKQ60100.1"/>
    </source>
</evidence>
<keyword evidence="3 8" id="KW-0132">Cell division</keyword>
<organism evidence="10 11">
    <name type="scientific">Vogesella indigofera</name>
    <name type="common">Pseudomonas indigofera</name>
    <dbReference type="NCBI Taxonomy" id="45465"/>
    <lineage>
        <taxon>Bacteria</taxon>
        <taxon>Pseudomonadati</taxon>
        <taxon>Pseudomonadota</taxon>
        <taxon>Betaproteobacteria</taxon>
        <taxon>Neisseriales</taxon>
        <taxon>Chromobacteriaceae</taxon>
        <taxon>Vogesella</taxon>
    </lineage>
</organism>
<evidence type="ECO:0000256" key="6">
    <source>
        <dbReference type="ARBA" id="ARBA00023136"/>
    </source>
</evidence>
<dbReference type="RefSeq" id="WP_082133628.1">
    <property type="nucleotide sequence ID" value="NZ_JAQQKZ010000002.1"/>
</dbReference>
<evidence type="ECO:0000256" key="2">
    <source>
        <dbReference type="ARBA" id="ARBA00022475"/>
    </source>
</evidence>
<keyword evidence="8" id="KW-0997">Cell inner membrane</keyword>
<evidence type="ECO:0000256" key="7">
    <source>
        <dbReference type="ARBA" id="ARBA00023306"/>
    </source>
</evidence>
<evidence type="ECO:0000256" key="5">
    <source>
        <dbReference type="ARBA" id="ARBA00022989"/>
    </source>
</evidence>
<gene>
    <name evidence="8" type="primary">ftsL</name>
    <name evidence="10" type="ORF">C8E02_1444</name>
</gene>
<dbReference type="PANTHER" id="PTHR37479:SF1">
    <property type="entry name" value="CELL DIVISION PROTEIN FTSL"/>
    <property type="match status" value="1"/>
</dbReference>
<evidence type="ECO:0000256" key="3">
    <source>
        <dbReference type="ARBA" id="ARBA00022618"/>
    </source>
</evidence>
<keyword evidence="7 8" id="KW-0131">Cell cycle</keyword>
<dbReference type="AlphaFoldDB" id="A0A495BG92"/>
<keyword evidence="4 8" id="KW-0812">Transmembrane</keyword>
<comment type="subcellular location">
    <subcellularLocation>
        <location evidence="8">Cell inner membrane</location>
        <topology evidence="8">Single-pass type II membrane protein</topology>
    </subcellularLocation>
    <subcellularLocation>
        <location evidence="1">Cell membrane</location>
        <topology evidence="1">Single-pass type II membrane protein</topology>
    </subcellularLocation>
    <text evidence="8">Localizes to the division septum where it forms a ring structure.</text>
</comment>
<dbReference type="GO" id="GO:0043093">
    <property type="term" value="P:FtsZ-dependent cytokinesis"/>
    <property type="evidence" value="ECO:0007669"/>
    <property type="project" value="UniProtKB-UniRule"/>
</dbReference>